<dbReference type="AlphaFoldDB" id="A0AA86RN46"/>
<dbReference type="Proteomes" id="UP001189624">
    <property type="component" value="Chromosome 1"/>
</dbReference>
<sequence length="60" mass="6771">MAMVAEKKERNVYPHACIKPRSVGLAARLGSLQSMCETLPNLPNHMLRNRIILRGLRVTD</sequence>
<protein>
    <submittedName>
        <fullName evidence="1">Uncharacterized protein</fullName>
    </submittedName>
</protein>
<gene>
    <name evidence="1" type="ORF">AYBTSS11_LOCUS1495</name>
</gene>
<proteinExistence type="predicted"/>
<dbReference type="Gramene" id="rna-AYBTSS11_LOCUS1495">
    <property type="protein sequence ID" value="CAJ1834685.1"/>
    <property type="gene ID" value="gene-AYBTSS11_LOCUS1495"/>
</dbReference>
<keyword evidence="2" id="KW-1185">Reference proteome</keyword>
<evidence type="ECO:0000313" key="1">
    <source>
        <dbReference type="EMBL" id="CAJ1834685.1"/>
    </source>
</evidence>
<reference evidence="1" key="1">
    <citation type="submission" date="2023-10" db="EMBL/GenBank/DDBJ databases">
        <authorList>
            <person name="Domelevo Entfellner J.-B."/>
        </authorList>
    </citation>
    <scope>NUCLEOTIDE SEQUENCE</scope>
</reference>
<dbReference type="EMBL" id="OY731398">
    <property type="protein sequence ID" value="CAJ1834685.1"/>
    <property type="molecule type" value="Genomic_DNA"/>
</dbReference>
<evidence type="ECO:0000313" key="2">
    <source>
        <dbReference type="Proteomes" id="UP001189624"/>
    </source>
</evidence>
<accession>A0AA86RN46</accession>
<organism evidence="1 2">
    <name type="scientific">Sphenostylis stenocarpa</name>
    <dbReference type="NCBI Taxonomy" id="92480"/>
    <lineage>
        <taxon>Eukaryota</taxon>
        <taxon>Viridiplantae</taxon>
        <taxon>Streptophyta</taxon>
        <taxon>Embryophyta</taxon>
        <taxon>Tracheophyta</taxon>
        <taxon>Spermatophyta</taxon>
        <taxon>Magnoliopsida</taxon>
        <taxon>eudicotyledons</taxon>
        <taxon>Gunneridae</taxon>
        <taxon>Pentapetalae</taxon>
        <taxon>rosids</taxon>
        <taxon>fabids</taxon>
        <taxon>Fabales</taxon>
        <taxon>Fabaceae</taxon>
        <taxon>Papilionoideae</taxon>
        <taxon>50 kb inversion clade</taxon>
        <taxon>NPAAA clade</taxon>
        <taxon>indigoferoid/millettioid clade</taxon>
        <taxon>Phaseoleae</taxon>
        <taxon>Sphenostylis</taxon>
    </lineage>
</organism>
<name>A0AA86RN46_9FABA</name>